<dbReference type="OrthoDB" id="582586at2"/>
<dbReference type="NCBIfam" id="TIGR02246">
    <property type="entry name" value="SgcJ/EcaC family oxidoreductase"/>
    <property type="match status" value="1"/>
</dbReference>
<reference evidence="2 3" key="1">
    <citation type="journal article" date="2010" name="Cell Res.">
        <title>Complete genome sequence of the rifamycin SV-producing Amycolatopsis mediterranei U32 revealed its genetic characteristics in phylogeny and metabolism.</title>
        <authorList>
            <person name="Zhao W."/>
            <person name="Zhong Y."/>
            <person name="Yuan H."/>
            <person name="Wang J."/>
            <person name="Zheng H."/>
            <person name="Wang Y."/>
            <person name="Cen X."/>
            <person name="Xu F."/>
            <person name="Bai J."/>
            <person name="Han X."/>
            <person name="Lu G."/>
            <person name="Zhu Y."/>
            <person name="Shao Z."/>
            <person name="Yan H."/>
            <person name="Li C."/>
            <person name="Peng N."/>
            <person name="Zhang Z."/>
            <person name="Zhang Y."/>
            <person name="Lin W."/>
            <person name="Fan Y."/>
            <person name="Qin Z."/>
            <person name="Hu Y."/>
            <person name="Zhu B."/>
            <person name="Wang S."/>
            <person name="Ding X."/>
            <person name="Zhao G.P."/>
        </authorList>
    </citation>
    <scope>NUCLEOTIDE SEQUENCE [LARGE SCALE GENOMIC DNA]</scope>
    <source>
        <strain evidence="3">U-32</strain>
    </source>
</reference>
<organism evidence="2 3">
    <name type="scientific">Amycolatopsis mediterranei (strain U-32)</name>
    <dbReference type="NCBI Taxonomy" id="749927"/>
    <lineage>
        <taxon>Bacteria</taxon>
        <taxon>Bacillati</taxon>
        <taxon>Actinomycetota</taxon>
        <taxon>Actinomycetes</taxon>
        <taxon>Pseudonocardiales</taxon>
        <taxon>Pseudonocardiaceae</taxon>
        <taxon>Amycolatopsis</taxon>
    </lineage>
</organism>
<dbReference type="Proteomes" id="UP000000328">
    <property type="component" value="Chromosome"/>
</dbReference>
<dbReference type="eggNOG" id="COG4319">
    <property type="taxonomic scope" value="Bacteria"/>
</dbReference>
<dbReference type="GeneID" id="92873237"/>
<dbReference type="AlphaFoldDB" id="A0A0H3D8J1"/>
<dbReference type="Pfam" id="PF13474">
    <property type="entry name" value="SnoaL_3"/>
    <property type="match status" value="1"/>
</dbReference>
<dbReference type="RefSeq" id="WP_013227353.1">
    <property type="nucleotide sequence ID" value="NC_014318.1"/>
</dbReference>
<dbReference type="SUPFAM" id="SSF54427">
    <property type="entry name" value="NTF2-like"/>
    <property type="match status" value="1"/>
</dbReference>
<dbReference type="InterPro" id="IPR032710">
    <property type="entry name" value="NTF2-like_dom_sf"/>
</dbReference>
<dbReference type="Gene3D" id="3.10.450.50">
    <property type="match status" value="1"/>
</dbReference>
<gene>
    <name evidence="2" type="ordered locus">AMED_5537</name>
</gene>
<dbReference type="InterPro" id="IPR037401">
    <property type="entry name" value="SnoaL-like"/>
</dbReference>
<evidence type="ECO:0000313" key="3">
    <source>
        <dbReference type="Proteomes" id="UP000000328"/>
    </source>
</evidence>
<evidence type="ECO:0000259" key="1">
    <source>
        <dbReference type="Pfam" id="PF13474"/>
    </source>
</evidence>
<dbReference type="HOGENOM" id="CLU_129336_1_1_11"/>
<dbReference type="KEGG" id="amd:AMED_5537"/>
<protein>
    <recommendedName>
        <fullName evidence="1">SnoaL-like domain-containing protein</fullName>
    </recommendedName>
</protein>
<accession>A0A0H3D8J1</accession>
<dbReference type="InterPro" id="IPR011944">
    <property type="entry name" value="Steroid_delta5-4_isomerase"/>
</dbReference>
<dbReference type="PATRIC" id="fig|749927.5.peg.5742"/>
<proteinExistence type="predicted"/>
<sequence>MARPKTSWGDAAAMLAEAGVEAVTAFYGRFTGDDERAALTVPMRLQDAVTRKDADAFADVFAENGSLVQYDDELKNREEIRAYMKAAFAGPFKDNDVAGRSLRLSFLTDDVALLTEEAGVLLPGEQKAAPERLFYATWVIHRVAPGRLELLSFHQSPIHS</sequence>
<evidence type="ECO:0000313" key="2">
    <source>
        <dbReference type="EMBL" id="ADJ47295.1"/>
    </source>
</evidence>
<dbReference type="EMBL" id="CP002000">
    <property type="protein sequence ID" value="ADJ47295.1"/>
    <property type="molecule type" value="Genomic_DNA"/>
</dbReference>
<feature type="domain" description="SnoaL-like" evidence="1">
    <location>
        <begin position="46"/>
        <end position="157"/>
    </location>
</feature>
<name>A0A0H3D8J1_AMYMU</name>